<dbReference type="SUPFAM" id="SSF51120">
    <property type="entry name" value="beta-Roll"/>
    <property type="match status" value="1"/>
</dbReference>
<reference evidence="1" key="1">
    <citation type="journal article" date="2023" name="G3 (Bethesda)">
        <title>A reference genome for the long-term kleptoplast-retaining sea slug Elysia crispata morphotype clarki.</title>
        <authorList>
            <person name="Eastman K.E."/>
            <person name="Pendleton A.L."/>
            <person name="Shaikh M.A."/>
            <person name="Suttiyut T."/>
            <person name="Ogas R."/>
            <person name="Tomko P."/>
            <person name="Gavelis G."/>
            <person name="Widhalm J.R."/>
            <person name="Wisecaver J.H."/>
        </authorList>
    </citation>
    <scope>NUCLEOTIDE SEQUENCE</scope>
    <source>
        <strain evidence="1">ECLA1</strain>
    </source>
</reference>
<organism evidence="1 2">
    <name type="scientific">Elysia crispata</name>
    <name type="common">lettuce slug</name>
    <dbReference type="NCBI Taxonomy" id="231223"/>
    <lineage>
        <taxon>Eukaryota</taxon>
        <taxon>Metazoa</taxon>
        <taxon>Spiralia</taxon>
        <taxon>Lophotrochozoa</taxon>
        <taxon>Mollusca</taxon>
        <taxon>Gastropoda</taxon>
        <taxon>Heterobranchia</taxon>
        <taxon>Euthyneura</taxon>
        <taxon>Panpulmonata</taxon>
        <taxon>Sacoglossa</taxon>
        <taxon>Placobranchoidea</taxon>
        <taxon>Plakobranchidae</taxon>
        <taxon>Elysia</taxon>
    </lineage>
</organism>
<gene>
    <name evidence="1" type="ORF">RRG08_044176</name>
</gene>
<evidence type="ECO:0008006" key="3">
    <source>
        <dbReference type="Google" id="ProtNLM"/>
    </source>
</evidence>
<keyword evidence="2" id="KW-1185">Reference proteome</keyword>
<dbReference type="InterPro" id="IPR011049">
    <property type="entry name" value="Serralysin-like_metalloprot_C"/>
</dbReference>
<evidence type="ECO:0000313" key="2">
    <source>
        <dbReference type="Proteomes" id="UP001283361"/>
    </source>
</evidence>
<evidence type="ECO:0000313" key="1">
    <source>
        <dbReference type="EMBL" id="KAK3721163.1"/>
    </source>
</evidence>
<name>A0AAE0XWI8_9GAST</name>
<sequence length="164" mass="17603">MIYFFGGRALGLEIWKVYVCGLNPPRTALTLVADDRDCRMSLRYRGPARHNLSQIIMKLLRPSYMVGMDAYEARGTFGDLILGGTFGDLIPGGTFGDLIQGGTFGDLIQGGTFGDFIQGGTFEDLIQGGTFEDLILGGTFGDLILGGTFGDLIQGGTFEDLIQG</sequence>
<dbReference type="AlphaFoldDB" id="A0AAE0XWI8"/>
<comment type="caution">
    <text evidence="1">The sequence shown here is derived from an EMBL/GenBank/DDBJ whole genome shotgun (WGS) entry which is preliminary data.</text>
</comment>
<accession>A0AAE0XWI8</accession>
<protein>
    <recommendedName>
        <fullName evidence="3">Calcium-binding protein</fullName>
    </recommendedName>
</protein>
<proteinExistence type="predicted"/>
<dbReference type="Proteomes" id="UP001283361">
    <property type="component" value="Unassembled WGS sequence"/>
</dbReference>
<dbReference type="EMBL" id="JAWDGP010007400">
    <property type="protein sequence ID" value="KAK3721163.1"/>
    <property type="molecule type" value="Genomic_DNA"/>
</dbReference>